<comment type="caution">
    <text evidence="7">The sequence shown here is derived from an EMBL/GenBank/DDBJ whole genome shotgun (WGS) entry which is preliminary data.</text>
</comment>
<evidence type="ECO:0000256" key="1">
    <source>
        <dbReference type="ARBA" id="ARBA00022737"/>
    </source>
</evidence>
<dbReference type="GO" id="GO:0043531">
    <property type="term" value="F:ADP binding"/>
    <property type="evidence" value="ECO:0007669"/>
    <property type="project" value="InterPro"/>
</dbReference>
<dbReference type="PANTHER" id="PTHR36766:SF59">
    <property type="entry name" value="DISEASE RESISTANCE PROTEIN RGA2-LIKE"/>
    <property type="match status" value="1"/>
</dbReference>
<proteinExistence type="predicted"/>
<evidence type="ECO:0000256" key="3">
    <source>
        <dbReference type="ARBA" id="ARBA00022821"/>
    </source>
</evidence>
<feature type="domain" description="Disease resistance N-terminal" evidence="6">
    <location>
        <begin position="7"/>
        <end position="89"/>
    </location>
</feature>
<organism evidence="7 8">
    <name type="scientific">Prunus dulcis</name>
    <name type="common">Almond</name>
    <name type="synonym">Amygdalus dulcis</name>
    <dbReference type="NCBI Taxonomy" id="3755"/>
    <lineage>
        <taxon>Eukaryota</taxon>
        <taxon>Viridiplantae</taxon>
        <taxon>Streptophyta</taxon>
        <taxon>Embryophyta</taxon>
        <taxon>Tracheophyta</taxon>
        <taxon>Spermatophyta</taxon>
        <taxon>Magnoliopsida</taxon>
        <taxon>eudicotyledons</taxon>
        <taxon>Gunneridae</taxon>
        <taxon>Pentapetalae</taxon>
        <taxon>rosids</taxon>
        <taxon>fabids</taxon>
        <taxon>Rosales</taxon>
        <taxon>Rosaceae</taxon>
        <taxon>Amygdaloideae</taxon>
        <taxon>Amygdaleae</taxon>
        <taxon>Prunus</taxon>
    </lineage>
</organism>
<evidence type="ECO:0000259" key="5">
    <source>
        <dbReference type="Pfam" id="PF00931"/>
    </source>
</evidence>
<keyword evidence="8" id="KW-1185">Reference proteome</keyword>
<keyword evidence="1" id="KW-0677">Repeat</keyword>
<dbReference type="Pfam" id="PF00931">
    <property type="entry name" value="NB-ARC"/>
    <property type="match status" value="1"/>
</dbReference>
<dbReference type="InterPro" id="IPR041118">
    <property type="entry name" value="Rx_N"/>
</dbReference>
<keyword evidence="4" id="KW-0067">ATP-binding</keyword>
<sequence>MEAANIVLSPLLQVIFDRLASPALQKLSDIWGVKDNHDSLQRDLMRVQAILQDAGEKQLTNKSVRLWLSNLKNAASDAEDLLDSFITQETIKGYDAEDLLMYMQLCIPIIGIGGIGKTTLTQLAYNDERVVQHFDSRIWIFVSEDFNVKKIMQEAIERATEDECKLSKIELLQSLVSKLLQKKRYLIVLDDVWTEDQDDWNNLRPLCLPVLM</sequence>
<evidence type="ECO:0000313" key="7">
    <source>
        <dbReference type="EMBL" id="KAI5313878.1"/>
    </source>
</evidence>
<gene>
    <name evidence="7" type="ORF">L3X38_043054</name>
</gene>
<dbReference type="GO" id="GO:0005524">
    <property type="term" value="F:ATP binding"/>
    <property type="evidence" value="ECO:0007669"/>
    <property type="project" value="UniProtKB-KW"/>
</dbReference>
<dbReference type="EMBL" id="JAJFAZ020000008">
    <property type="protein sequence ID" value="KAI5313878.1"/>
    <property type="molecule type" value="Genomic_DNA"/>
</dbReference>
<dbReference type="InterPro" id="IPR002182">
    <property type="entry name" value="NB-ARC"/>
</dbReference>
<dbReference type="SUPFAM" id="SSF52540">
    <property type="entry name" value="P-loop containing nucleoside triphosphate hydrolases"/>
    <property type="match status" value="1"/>
</dbReference>
<evidence type="ECO:0000256" key="4">
    <source>
        <dbReference type="ARBA" id="ARBA00022840"/>
    </source>
</evidence>
<accession>A0AAD4UWD8</accession>
<keyword evidence="2" id="KW-0547">Nucleotide-binding</keyword>
<name>A0AAD4UWD8_PRUDU</name>
<protein>
    <recommendedName>
        <fullName evidence="9">NB-ARC domain-containing disease resistance protein</fullName>
    </recommendedName>
</protein>
<dbReference type="InterPro" id="IPR027417">
    <property type="entry name" value="P-loop_NTPase"/>
</dbReference>
<dbReference type="PANTHER" id="PTHR36766">
    <property type="entry name" value="PLANT BROAD-SPECTRUM MILDEW RESISTANCE PROTEIN RPW8"/>
    <property type="match status" value="1"/>
</dbReference>
<dbReference type="Pfam" id="PF18052">
    <property type="entry name" value="Rx_N"/>
    <property type="match status" value="1"/>
</dbReference>
<evidence type="ECO:0000256" key="2">
    <source>
        <dbReference type="ARBA" id="ARBA00022741"/>
    </source>
</evidence>
<feature type="domain" description="NB-ARC" evidence="5">
    <location>
        <begin position="106"/>
        <end position="203"/>
    </location>
</feature>
<dbReference type="GO" id="GO:0006952">
    <property type="term" value="P:defense response"/>
    <property type="evidence" value="ECO:0007669"/>
    <property type="project" value="UniProtKB-KW"/>
</dbReference>
<keyword evidence="3" id="KW-0611">Plant defense</keyword>
<dbReference type="AlphaFoldDB" id="A0AAD4UWD8"/>
<evidence type="ECO:0000313" key="8">
    <source>
        <dbReference type="Proteomes" id="UP001054821"/>
    </source>
</evidence>
<dbReference type="PRINTS" id="PR00364">
    <property type="entry name" value="DISEASERSIST"/>
</dbReference>
<evidence type="ECO:0000259" key="6">
    <source>
        <dbReference type="Pfam" id="PF18052"/>
    </source>
</evidence>
<dbReference type="Gene3D" id="3.40.50.300">
    <property type="entry name" value="P-loop containing nucleotide triphosphate hydrolases"/>
    <property type="match status" value="1"/>
</dbReference>
<dbReference type="Proteomes" id="UP001054821">
    <property type="component" value="Chromosome 8"/>
</dbReference>
<evidence type="ECO:0008006" key="9">
    <source>
        <dbReference type="Google" id="ProtNLM"/>
    </source>
</evidence>
<reference evidence="7 8" key="1">
    <citation type="journal article" date="2022" name="G3 (Bethesda)">
        <title>Whole-genome sequence and methylome profiling of the almond [Prunus dulcis (Mill.) D.A. Webb] cultivar 'Nonpareil'.</title>
        <authorList>
            <person name="D'Amico-Willman K.M."/>
            <person name="Ouma W.Z."/>
            <person name="Meulia T."/>
            <person name="Sideli G.M."/>
            <person name="Gradziel T.M."/>
            <person name="Fresnedo-Ramirez J."/>
        </authorList>
    </citation>
    <scope>NUCLEOTIDE SEQUENCE [LARGE SCALE GENOMIC DNA]</scope>
    <source>
        <strain evidence="7">Clone GOH B32 T37-40</strain>
    </source>
</reference>